<feature type="DNA-binding region" description="OmpR/PhoB-type" evidence="2">
    <location>
        <begin position="304"/>
        <end position="407"/>
    </location>
</feature>
<dbReference type="InterPro" id="IPR001867">
    <property type="entry name" value="OmpR/PhoB-type_DNA-bd"/>
</dbReference>
<dbReference type="RefSeq" id="WP_062419742.1">
    <property type="nucleotide sequence ID" value="NZ_BBXZ01000179.1"/>
</dbReference>
<dbReference type="AlphaFoldDB" id="A0A0M9U365"/>
<feature type="non-terminal residue" evidence="4">
    <location>
        <position position="1"/>
    </location>
</feature>
<dbReference type="CDD" id="cd00383">
    <property type="entry name" value="trans_reg_C"/>
    <property type="match status" value="1"/>
</dbReference>
<evidence type="ECO:0000256" key="1">
    <source>
        <dbReference type="ARBA" id="ARBA00023125"/>
    </source>
</evidence>
<dbReference type="Pfam" id="PF00486">
    <property type="entry name" value="Trans_reg_C"/>
    <property type="match status" value="1"/>
</dbReference>
<dbReference type="InterPro" id="IPR036388">
    <property type="entry name" value="WH-like_DNA-bd_sf"/>
</dbReference>
<dbReference type="SMART" id="SM00862">
    <property type="entry name" value="Trans_reg_C"/>
    <property type="match status" value="1"/>
</dbReference>
<dbReference type="Gene3D" id="1.10.10.10">
    <property type="entry name" value="Winged helix-like DNA-binding domain superfamily/Winged helix DNA-binding domain"/>
    <property type="match status" value="1"/>
</dbReference>
<dbReference type="GO" id="GO:0006355">
    <property type="term" value="P:regulation of DNA-templated transcription"/>
    <property type="evidence" value="ECO:0007669"/>
    <property type="project" value="InterPro"/>
</dbReference>
<protein>
    <submittedName>
        <fullName evidence="4">Response regulator consisting of a CheY-like receiver domain and a winged-helix DNA-binding domain</fullName>
    </submittedName>
</protein>
<dbReference type="InterPro" id="IPR016032">
    <property type="entry name" value="Sig_transdc_resp-reg_C-effctor"/>
</dbReference>
<keyword evidence="1 2" id="KW-0238">DNA-binding</keyword>
<evidence type="ECO:0000259" key="3">
    <source>
        <dbReference type="PROSITE" id="PS51755"/>
    </source>
</evidence>
<name>A0A0M9U365_9CHLR</name>
<gene>
    <name evidence="4" type="ORF">LSAC_03369</name>
</gene>
<accession>A0A0M9U365</accession>
<dbReference type="SUPFAM" id="SSF46894">
    <property type="entry name" value="C-terminal effector domain of the bipartite response regulators"/>
    <property type="match status" value="1"/>
</dbReference>
<sequence length="411" mass="44045">SASAWLPAPAAPTPPAQRSVHFYALAQPAPGLDLAVPFFTWLKQAQPTAARAGLQNWLSASLTPSLNLHRRQLFTPSLPPLSTRAELLAALQPAFTAAEQRGLAQVTLRGEQLTLHFPGGASANLTLPELTEPALSAFLQAACEQPLVWGGQDLSRLYVTEGAQPAAADPLQGQPLPLALELARLEMQVRREAVDDSNLLNRWDFERQLLAAPHLGEFLSHTQVEPGCRSALAVLTALRHLWNQQAGAPQAAYESALLAAAAQALTQVPAQRPLTAAEAAFALHALMLLALLAEKARQSPASAPAQPTAPAVLTLDETTSEAVYAGKRVHLSNKESLLLGYFLQHEGQLCTRAQIAQQLLDAAPSQVQKADGLVNTNMDRLRSSLKRIAGPVQFIETIPTKGYIFHSQPVS</sequence>
<organism evidence="4">
    <name type="scientific">Levilinea saccharolytica</name>
    <dbReference type="NCBI Taxonomy" id="229921"/>
    <lineage>
        <taxon>Bacteria</taxon>
        <taxon>Bacillati</taxon>
        <taxon>Chloroflexota</taxon>
        <taxon>Anaerolineae</taxon>
        <taxon>Anaerolineales</taxon>
        <taxon>Anaerolineaceae</taxon>
        <taxon>Levilinea</taxon>
    </lineage>
</organism>
<evidence type="ECO:0000313" key="4">
    <source>
        <dbReference type="EMBL" id="GAP19466.1"/>
    </source>
</evidence>
<dbReference type="GO" id="GO:0003677">
    <property type="term" value="F:DNA binding"/>
    <property type="evidence" value="ECO:0007669"/>
    <property type="project" value="UniProtKB-UniRule"/>
</dbReference>
<evidence type="ECO:0000256" key="2">
    <source>
        <dbReference type="PROSITE-ProRule" id="PRU01091"/>
    </source>
</evidence>
<reference evidence="4" key="1">
    <citation type="journal article" date="2015" name="Genome Announc.">
        <title>Draft Genome Sequences of Anaerolinea thermolimosa IMO-1, Bellilinea caldifistulae GOMI-1, Leptolinea tardivitalis YMTK-2, Levilinea saccharolytica KIBI-1, Longilinea arvoryzae KOME-1, Previously Described as Members of the Class Anaerolineae (Chloroflexi).</title>
        <authorList>
            <person name="Matsuura N."/>
            <person name="Tourlousse M.D."/>
            <person name="Ohashi A."/>
            <person name="Hugenholtz P."/>
            <person name="Sekiguchi Y."/>
        </authorList>
    </citation>
    <scope>NUCLEOTIDE SEQUENCE</scope>
    <source>
        <strain evidence="4">KIBI-1</strain>
    </source>
</reference>
<dbReference type="GO" id="GO:0000160">
    <property type="term" value="P:phosphorelay signal transduction system"/>
    <property type="evidence" value="ECO:0007669"/>
    <property type="project" value="InterPro"/>
</dbReference>
<dbReference type="PROSITE" id="PS51755">
    <property type="entry name" value="OMPR_PHOB"/>
    <property type="match status" value="1"/>
</dbReference>
<proteinExistence type="predicted"/>
<dbReference type="EMBL" id="DF967975">
    <property type="protein sequence ID" value="GAP19466.1"/>
    <property type="molecule type" value="Genomic_DNA"/>
</dbReference>
<feature type="domain" description="OmpR/PhoB-type" evidence="3">
    <location>
        <begin position="304"/>
        <end position="407"/>
    </location>
</feature>